<proteinExistence type="predicted"/>
<dbReference type="Proteomes" id="UP000807306">
    <property type="component" value="Unassembled WGS sequence"/>
</dbReference>
<keyword evidence="3" id="KW-1185">Reference proteome</keyword>
<gene>
    <name evidence="2" type="ORF">CPB83DRAFT_891819</name>
</gene>
<evidence type="ECO:0000313" key="2">
    <source>
        <dbReference type="EMBL" id="KAF9531453.1"/>
    </source>
</evidence>
<keyword evidence="1" id="KW-1133">Transmembrane helix</keyword>
<name>A0A9P6JT04_9AGAR</name>
<protein>
    <submittedName>
        <fullName evidence="2">Uncharacterized protein</fullName>
    </submittedName>
</protein>
<keyword evidence="1" id="KW-0472">Membrane</keyword>
<accession>A0A9P6JT04</accession>
<keyword evidence="1" id="KW-0812">Transmembrane</keyword>
<comment type="caution">
    <text evidence="2">The sequence shown here is derived from an EMBL/GenBank/DDBJ whole genome shotgun (WGS) entry which is preliminary data.</text>
</comment>
<sequence length="122" mass="13349">MSPNHLHLEWAASRATTLTSAIAVVITSLPGLSNSTNLIPRRQQYILLTGSHSTSPNHLRLECNYVDLSNSRGPYLARHSLTIGILQYGGWPASRATTSTSAIAMVTTWLIVQSSPLRRPQQ</sequence>
<reference evidence="2" key="1">
    <citation type="submission" date="2020-11" db="EMBL/GenBank/DDBJ databases">
        <authorList>
            <consortium name="DOE Joint Genome Institute"/>
            <person name="Ahrendt S."/>
            <person name="Riley R."/>
            <person name="Andreopoulos W."/>
            <person name="Labutti K."/>
            <person name="Pangilinan J."/>
            <person name="Ruiz-Duenas F.J."/>
            <person name="Barrasa J.M."/>
            <person name="Sanchez-Garcia M."/>
            <person name="Camarero S."/>
            <person name="Miyauchi S."/>
            <person name="Serrano A."/>
            <person name="Linde D."/>
            <person name="Babiker R."/>
            <person name="Drula E."/>
            <person name="Ayuso-Fernandez I."/>
            <person name="Pacheco R."/>
            <person name="Padilla G."/>
            <person name="Ferreira P."/>
            <person name="Barriuso J."/>
            <person name="Kellner H."/>
            <person name="Castanera R."/>
            <person name="Alfaro M."/>
            <person name="Ramirez L."/>
            <person name="Pisabarro A.G."/>
            <person name="Kuo A."/>
            <person name="Tritt A."/>
            <person name="Lipzen A."/>
            <person name="He G."/>
            <person name="Yan M."/>
            <person name="Ng V."/>
            <person name="Cullen D."/>
            <person name="Martin F."/>
            <person name="Rosso M.-N."/>
            <person name="Henrissat B."/>
            <person name="Hibbett D."/>
            <person name="Martinez A.T."/>
            <person name="Grigoriev I.V."/>
        </authorList>
    </citation>
    <scope>NUCLEOTIDE SEQUENCE</scope>
    <source>
        <strain evidence="2">CBS 506.95</strain>
    </source>
</reference>
<dbReference type="AlphaFoldDB" id="A0A9P6JT04"/>
<dbReference type="EMBL" id="MU157835">
    <property type="protein sequence ID" value="KAF9531453.1"/>
    <property type="molecule type" value="Genomic_DNA"/>
</dbReference>
<feature type="transmembrane region" description="Helical" evidence="1">
    <location>
        <begin position="12"/>
        <end position="32"/>
    </location>
</feature>
<organism evidence="2 3">
    <name type="scientific">Crepidotus variabilis</name>
    <dbReference type="NCBI Taxonomy" id="179855"/>
    <lineage>
        <taxon>Eukaryota</taxon>
        <taxon>Fungi</taxon>
        <taxon>Dikarya</taxon>
        <taxon>Basidiomycota</taxon>
        <taxon>Agaricomycotina</taxon>
        <taxon>Agaricomycetes</taxon>
        <taxon>Agaricomycetidae</taxon>
        <taxon>Agaricales</taxon>
        <taxon>Agaricineae</taxon>
        <taxon>Crepidotaceae</taxon>
        <taxon>Crepidotus</taxon>
    </lineage>
</organism>
<evidence type="ECO:0000313" key="3">
    <source>
        <dbReference type="Proteomes" id="UP000807306"/>
    </source>
</evidence>
<evidence type="ECO:0000256" key="1">
    <source>
        <dbReference type="SAM" id="Phobius"/>
    </source>
</evidence>